<protein>
    <submittedName>
        <fullName evidence="3">Serine hydrolase domain-containing protein</fullName>
        <ecNumber evidence="3">3.-.-.-</ecNumber>
    </submittedName>
</protein>
<dbReference type="InterPro" id="IPR001466">
    <property type="entry name" value="Beta-lactam-related"/>
</dbReference>
<dbReference type="InterPro" id="IPR050789">
    <property type="entry name" value="Diverse_Enzym_Activities"/>
</dbReference>
<dbReference type="EMBL" id="JBHRTD010000018">
    <property type="protein sequence ID" value="MFC3140416.1"/>
    <property type="molecule type" value="Genomic_DNA"/>
</dbReference>
<evidence type="ECO:0000256" key="1">
    <source>
        <dbReference type="SAM" id="SignalP"/>
    </source>
</evidence>
<dbReference type="EC" id="3.-.-.-" evidence="3"/>
<evidence type="ECO:0000259" key="2">
    <source>
        <dbReference type="Pfam" id="PF00144"/>
    </source>
</evidence>
<keyword evidence="3" id="KW-0378">Hydrolase</keyword>
<evidence type="ECO:0000313" key="3">
    <source>
        <dbReference type="EMBL" id="MFC3140416.1"/>
    </source>
</evidence>
<evidence type="ECO:0000313" key="4">
    <source>
        <dbReference type="Proteomes" id="UP001595621"/>
    </source>
</evidence>
<dbReference type="RefSeq" id="WP_248934309.1">
    <property type="nucleotide sequence ID" value="NZ_JAKILF010000001.1"/>
</dbReference>
<keyword evidence="1" id="KW-0732">Signal</keyword>
<gene>
    <name evidence="3" type="ORF">ACFOE0_19855</name>
</gene>
<organism evidence="3 4">
    <name type="scientific">Shewanella submarina</name>
    <dbReference type="NCBI Taxonomy" id="2016376"/>
    <lineage>
        <taxon>Bacteria</taxon>
        <taxon>Pseudomonadati</taxon>
        <taxon>Pseudomonadota</taxon>
        <taxon>Gammaproteobacteria</taxon>
        <taxon>Alteromonadales</taxon>
        <taxon>Shewanellaceae</taxon>
        <taxon>Shewanella</taxon>
    </lineage>
</organism>
<dbReference type="PANTHER" id="PTHR43283:SF7">
    <property type="entry name" value="BETA-LACTAMASE-RELATED DOMAIN-CONTAINING PROTEIN"/>
    <property type="match status" value="1"/>
</dbReference>
<dbReference type="SUPFAM" id="SSF56601">
    <property type="entry name" value="beta-lactamase/transpeptidase-like"/>
    <property type="match status" value="1"/>
</dbReference>
<feature type="signal peptide" evidence="1">
    <location>
        <begin position="1"/>
        <end position="19"/>
    </location>
</feature>
<name>A0ABV7GIY3_9GAMM</name>
<dbReference type="Gene3D" id="3.40.710.10">
    <property type="entry name" value="DD-peptidase/beta-lactamase superfamily"/>
    <property type="match status" value="1"/>
</dbReference>
<feature type="domain" description="Beta-lactamase-related" evidence="2">
    <location>
        <begin position="108"/>
        <end position="399"/>
    </location>
</feature>
<dbReference type="Pfam" id="PF00144">
    <property type="entry name" value="Beta-lactamase"/>
    <property type="match status" value="1"/>
</dbReference>
<sequence>MKKSIIAVMLGLVCVGAQASSFHGPDKAFLAQAEAVGVTQQNWDSGKNAKLTMQHAWRFTHHYVLEKGEYVHHLGEASGLDLTKLAALDVDGVHPMDVIIRDRLNQEALVILKDGKLVDEYYFNGLSQSSTHLQMSVTKSFTSMTLATLVAEGKVDMNAPITTYLPELKSSPAFANATVQQVADMRSGIKIEAEPDKSWDERMTIVQDWNGVNTTHPELESVLDFASLLNARSDVATGEAYDYQCINTEMLGLIVSRVTGRPLAEELEARLWKKVGFEQDAKLMANAKGEAVGSGGLNATPRDVARMMDVVINGGKNRAGEQVVPKAFIDNLLAGTQEAKAAWKLGPESQLAPNAWYQDQLRVFNHDGHTFIAFVGIHGQVTVGEPATGVVIHMNGAQEQTQATRTVAITFLDVIPTLLKAAARS</sequence>
<dbReference type="GO" id="GO:0016787">
    <property type="term" value="F:hydrolase activity"/>
    <property type="evidence" value="ECO:0007669"/>
    <property type="project" value="UniProtKB-KW"/>
</dbReference>
<keyword evidence="4" id="KW-1185">Reference proteome</keyword>
<proteinExistence type="predicted"/>
<dbReference type="InterPro" id="IPR012338">
    <property type="entry name" value="Beta-lactam/transpept-like"/>
</dbReference>
<feature type="chain" id="PRO_5046712629" evidence="1">
    <location>
        <begin position="20"/>
        <end position="425"/>
    </location>
</feature>
<accession>A0ABV7GIY3</accession>
<dbReference type="PANTHER" id="PTHR43283">
    <property type="entry name" value="BETA-LACTAMASE-RELATED"/>
    <property type="match status" value="1"/>
</dbReference>
<dbReference type="Proteomes" id="UP001595621">
    <property type="component" value="Unassembled WGS sequence"/>
</dbReference>
<comment type="caution">
    <text evidence="3">The sequence shown here is derived from an EMBL/GenBank/DDBJ whole genome shotgun (WGS) entry which is preliminary data.</text>
</comment>
<reference evidence="4" key="1">
    <citation type="journal article" date="2019" name="Int. J. Syst. Evol. Microbiol.">
        <title>The Global Catalogue of Microorganisms (GCM) 10K type strain sequencing project: providing services to taxonomists for standard genome sequencing and annotation.</title>
        <authorList>
            <consortium name="The Broad Institute Genomics Platform"/>
            <consortium name="The Broad Institute Genome Sequencing Center for Infectious Disease"/>
            <person name="Wu L."/>
            <person name="Ma J."/>
        </authorList>
    </citation>
    <scope>NUCLEOTIDE SEQUENCE [LARGE SCALE GENOMIC DNA]</scope>
    <source>
        <strain evidence="4">KCTC 52277</strain>
    </source>
</reference>